<keyword evidence="3" id="KW-1185">Reference proteome</keyword>
<gene>
    <name evidence="2" type="ORF">THAOC_29715</name>
</gene>
<comment type="caution">
    <text evidence="2">The sequence shown here is derived from an EMBL/GenBank/DDBJ whole genome shotgun (WGS) entry which is preliminary data.</text>
</comment>
<reference evidence="2 3" key="1">
    <citation type="journal article" date="2012" name="Genome Biol.">
        <title>Genome and low-iron response of an oceanic diatom adapted to chronic iron limitation.</title>
        <authorList>
            <person name="Lommer M."/>
            <person name="Specht M."/>
            <person name="Roy A.S."/>
            <person name="Kraemer L."/>
            <person name="Andreson R."/>
            <person name="Gutowska M.A."/>
            <person name="Wolf J."/>
            <person name="Bergner S.V."/>
            <person name="Schilhabel M.B."/>
            <person name="Klostermeier U.C."/>
            <person name="Beiko R.G."/>
            <person name="Rosenstiel P."/>
            <person name="Hippler M."/>
            <person name="Laroche J."/>
        </authorList>
    </citation>
    <scope>NUCLEOTIDE SEQUENCE [LARGE SCALE GENOMIC DNA]</scope>
    <source>
        <strain evidence="2 3">CCMP1005</strain>
    </source>
</reference>
<dbReference type="InterPro" id="IPR035992">
    <property type="entry name" value="Ricin_B-like_lectins"/>
</dbReference>
<proteinExistence type="predicted"/>
<evidence type="ECO:0000256" key="1">
    <source>
        <dbReference type="SAM" id="MobiDB-lite"/>
    </source>
</evidence>
<feature type="non-terminal residue" evidence="2">
    <location>
        <position position="322"/>
    </location>
</feature>
<name>K0RWM4_THAOC</name>
<evidence type="ECO:0000313" key="3">
    <source>
        <dbReference type="Proteomes" id="UP000266841"/>
    </source>
</evidence>
<dbReference type="SUPFAM" id="SSF50370">
    <property type="entry name" value="Ricin B-like lectins"/>
    <property type="match status" value="1"/>
</dbReference>
<organism evidence="2 3">
    <name type="scientific">Thalassiosira oceanica</name>
    <name type="common">Marine diatom</name>
    <dbReference type="NCBI Taxonomy" id="159749"/>
    <lineage>
        <taxon>Eukaryota</taxon>
        <taxon>Sar</taxon>
        <taxon>Stramenopiles</taxon>
        <taxon>Ochrophyta</taxon>
        <taxon>Bacillariophyta</taxon>
        <taxon>Coscinodiscophyceae</taxon>
        <taxon>Thalassiosirophycidae</taxon>
        <taxon>Thalassiosirales</taxon>
        <taxon>Thalassiosiraceae</taxon>
        <taxon>Thalassiosira</taxon>
    </lineage>
</organism>
<dbReference type="AlphaFoldDB" id="K0RWM4"/>
<feature type="region of interest" description="Disordered" evidence="1">
    <location>
        <begin position="248"/>
        <end position="269"/>
    </location>
</feature>
<protein>
    <submittedName>
        <fullName evidence="2">Uncharacterized protein</fullName>
    </submittedName>
</protein>
<sequence length="322" mass="35814">MTYDRGYVTCDGSLDQQFKVPSNWLPDISVNAVHTIELSNNGLCFDTDPPFSDCNNPPCLSIMGCRDVARQQFVFDASTRQIKQGSYCLDATEDTAFMNADCQQNLVSQHKHSRSCLDESKWAELLHGCIGSCQLKLYNYAMDCVHARIYNSTSRLVMNGQYCLDATVQTSNGTVFNNTVYMNTCDSTSPSQQCLHGLKDGRNETLTYRHNGGNQTYNGEPCRWCCGNECDKNNNKCEPEGWLLNGYPDSDDSDYYDSPQPGYESNGGVSMNGIGDGYCPDDSQAETNYLSNCLAYNSVSDALEMQPCQADNDDQQFLVPLT</sequence>
<evidence type="ECO:0000313" key="2">
    <source>
        <dbReference type="EMBL" id="EJK51142.1"/>
    </source>
</evidence>
<dbReference type="EMBL" id="AGNL01042154">
    <property type="protein sequence ID" value="EJK51142.1"/>
    <property type="molecule type" value="Genomic_DNA"/>
</dbReference>
<accession>K0RWM4</accession>
<dbReference type="Proteomes" id="UP000266841">
    <property type="component" value="Unassembled WGS sequence"/>
</dbReference>